<evidence type="ECO:0000313" key="3">
    <source>
        <dbReference type="EMBL" id="MFC6019235.1"/>
    </source>
</evidence>
<sequence>MVEDAPTGTAAESTGRHRAGRSAGVTGAADRRARSGRGLRLTAILGLGVGLLVLAIPAGATVLRPYLWGGESGPEVAVPVAVASRPPTPPPTEAVGPTPSATPEVSPSPTTSPLPPRATNAPGPTPSAPTVPTRTAVPGATPTQGPGGTSRPPAAQLPPPPPEPVLLGPDGRDELAQMMDRYCDRHVGGASWADSRGDGRWECERLLLSSRIVDMDTACRDTYGDDAFARNDTGDAFDWRCFRR</sequence>
<feature type="transmembrane region" description="Helical" evidence="2">
    <location>
        <begin position="41"/>
        <end position="63"/>
    </location>
</feature>
<dbReference type="EMBL" id="JBHSPR010000018">
    <property type="protein sequence ID" value="MFC6019235.1"/>
    <property type="molecule type" value="Genomic_DNA"/>
</dbReference>
<evidence type="ECO:0000313" key="4">
    <source>
        <dbReference type="Proteomes" id="UP001596203"/>
    </source>
</evidence>
<keyword evidence="2" id="KW-0812">Transmembrane</keyword>
<evidence type="ECO:0000256" key="2">
    <source>
        <dbReference type="SAM" id="Phobius"/>
    </source>
</evidence>
<keyword evidence="4" id="KW-1185">Reference proteome</keyword>
<evidence type="ECO:0000256" key="1">
    <source>
        <dbReference type="SAM" id="MobiDB-lite"/>
    </source>
</evidence>
<feature type="compositionally biased region" description="Low complexity" evidence="1">
    <location>
        <begin position="93"/>
        <end position="109"/>
    </location>
</feature>
<dbReference type="Proteomes" id="UP001596203">
    <property type="component" value="Unassembled WGS sequence"/>
</dbReference>
<keyword evidence="2" id="KW-0472">Membrane</keyword>
<feature type="region of interest" description="Disordered" evidence="1">
    <location>
        <begin position="1"/>
        <end position="35"/>
    </location>
</feature>
<name>A0ABW1KCP4_9ACTN</name>
<accession>A0ABW1KCP4</accession>
<feature type="compositionally biased region" description="Pro residues" evidence="1">
    <location>
        <begin position="155"/>
        <end position="164"/>
    </location>
</feature>
<organism evidence="3 4">
    <name type="scientific">Plantactinospora solaniradicis</name>
    <dbReference type="NCBI Taxonomy" id="1723736"/>
    <lineage>
        <taxon>Bacteria</taxon>
        <taxon>Bacillati</taxon>
        <taxon>Actinomycetota</taxon>
        <taxon>Actinomycetes</taxon>
        <taxon>Micromonosporales</taxon>
        <taxon>Micromonosporaceae</taxon>
        <taxon>Plantactinospora</taxon>
    </lineage>
</organism>
<dbReference type="PRINTS" id="PR01217">
    <property type="entry name" value="PRICHEXTENSN"/>
</dbReference>
<reference evidence="4" key="1">
    <citation type="journal article" date="2019" name="Int. J. Syst. Evol. Microbiol.">
        <title>The Global Catalogue of Microorganisms (GCM) 10K type strain sequencing project: providing services to taxonomists for standard genome sequencing and annotation.</title>
        <authorList>
            <consortium name="The Broad Institute Genomics Platform"/>
            <consortium name="The Broad Institute Genome Sequencing Center for Infectious Disease"/>
            <person name="Wu L."/>
            <person name="Ma J."/>
        </authorList>
    </citation>
    <scope>NUCLEOTIDE SEQUENCE [LARGE SCALE GENOMIC DNA]</scope>
    <source>
        <strain evidence="4">ZS-35-S2</strain>
    </source>
</reference>
<comment type="caution">
    <text evidence="3">The sequence shown here is derived from an EMBL/GenBank/DDBJ whole genome shotgun (WGS) entry which is preliminary data.</text>
</comment>
<feature type="region of interest" description="Disordered" evidence="1">
    <location>
        <begin position="81"/>
        <end position="171"/>
    </location>
</feature>
<feature type="compositionally biased region" description="Low complexity" evidence="1">
    <location>
        <begin position="135"/>
        <end position="144"/>
    </location>
</feature>
<proteinExistence type="predicted"/>
<keyword evidence="2" id="KW-1133">Transmembrane helix</keyword>
<gene>
    <name evidence="3" type="ORF">ACFP2T_23875</name>
</gene>
<protein>
    <submittedName>
        <fullName evidence="3">Uncharacterized protein</fullName>
    </submittedName>
</protein>
<dbReference type="RefSeq" id="WP_377425052.1">
    <property type="nucleotide sequence ID" value="NZ_JBHSPR010000018.1"/>
</dbReference>